<proteinExistence type="predicted"/>
<name>A0A0D9YC81_9ORYZ</name>
<accession>A0A0D9YC81</accession>
<dbReference type="Gramene" id="OGLUM01G27860.1">
    <property type="protein sequence ID" value="OGLUM01G27860.1"/>
    <property type="gene ID" value="OGLUM01G27860"/>
</dbReference>
<dbReference type="Proteomes" id="UP000026961">
    <property type="component" value="Chromosome 1"/>
</dbReference>
<keyword evidence="3" id="KW-1185">Reference proteome</keyword>
<feature type="compositionally biased region" description="Basic and acidic residues" evidence="1">
    <location>
        <begin position="51"/>
        <end position="71"/>
    </location>
</feature>
<dbReference type="AlphaFoldDB" id="A0A0D9YC81"/>
<reference evidence="2" key="1">
    <citation type="submission" date="2013-08" db="EMBL/GenBank/DDBJ databases">
        <title>Oryza genome evolution.</title>
        <authorList>
            <person name="Wing R.A."/>
            <person name="Panaud O."/>
            <person name="Oliveira A.C."/>
        </authorList>
    </citation>
    <scope>NUCLEOTIDE SEQUENCE</scope>
</reference>
<evidence type="ECO:0000256" key="1">
    <source>
        <dbReference type="SAM" id="MobiDB-lite"/>
    </source>
</evidence>
<dbReference type="EnsemblPlants" id="OGLUM01G27860.1">
    <property type="protein sequence ID" value="OGLUM01G27860.1"/>
    <property type="gene ID" value="OGLUM01G27860"/>
</dbReference>
<reference evidence="2" key="2">
    <citation type="submission" date="2015-04" db="UniProtKB">
        <authorList>
            <consortium name="EnsemblPlants"/>
        </authorList>
    </citation>
    <scope>IDENTIFICATION</scope>
</reference>
<reference evidence="2" key="3">
    <citation type="submission" date="2018-05" db="EMBL/GenBank/DDBJ databases">
        <title>OgluRS3 (Oryza glumaepatula Reference Sequence Version 3).</title>
        <authorList>
            <person name="Zhang J."/>
            <person name="Kudrna D."/>
            <person name="Lee S."/>
            <person name="Talag J."/>
            <person name="Welchert J."/>
            <person name="Wing R.A."/>
        </authorList>
    </citation>
    <scope>NUCLEOTIDE SEQUENCE [LARGE SCALE GENOMIC DNA]</scope>
</reference>
<protein>
    <submittedName>
        <fullName evidence="2">Uncharacterized protein</fullName>
    </submittedName>
</protein>
<dbReference type="HOGENOM" id="CLU_196294_0_0_1"/>
<sequence length="80" mass="8652">MTQAARRRGPRILVLECQRWLRGSGSTATQAVDLASLCLAGVASSGSTAVGRDRDRDNDTRHTSRRGHDDTILANLDMVS</sequence>
<evidence type="ECO:0000313" key="2">
    <source>
        <dbReference type="EnsemblPlants" id="OGLUM01G27860.1"/>
    </source>
</evidence>
<evidence type="ECO:0000313" key="3">
    <source>
        <dbReference type="Proteomes" id="UP000026961"/>
    </source>
</evidence>
<feature type="region of interest" description="Disordered" evidence="1">
    <location>
        <begin position="44"/>
        <end position="80"/>
    </location>
</feature>
<organism evidence="2">
    <name type="scientific">Oryza glumipatula</name>
    <dbReference type="NCBI Taxonomy" id="40148"/>
    <lineage>
        <taxon>Eukaryota</taxon>
        <taxon>Viridiplantae</taxon>
        <taxon>Streptophyta</taxon>
        <taxon>Embryophyta</taxon>
        <taxon>Tracheophyta</taxon>
        <taxon>Spermatophyta</taxon>
        <taxon>Magnoliopsida</taxon>
        <taxon>Liliopsida</taxon>
        <taxon>Poales</taxon>
        <taxon>Poaceae</taxon>
        <taxon>BOP clade</taxon>
        <taxon>Oryzoideae</taxon>
        <taxon>Oryzeae</taxon>
        <taxon>Oryzinae</taxon>
        <taxon>Oryza</taxon>
    </lineage>
</organism>